<comment type="caution">
    <text evidence="1">The sequence shown here is derived from an EMBL/GenBank/DDBJ whole genome shotgun (WGS) entry which is preliminary data.</text>
</comment>
<name>A0A9W8MB62_9AGAR</name>
<evidence type="ECO:0000313" key="2">
    <source>
        <dbReference type="Proteomes" id="UP001140091"/>
    </source>
</evidence>
<dbReference type="OrthoDB" id="2923972at2759"/>
<sequence length="639" mass="71711">MSSLSGTLGEDSIRGGNIVQGSKYSSVGHIVIAITPSGVSGWRVLTQTFRKPKHEEEANCIFLQQTHTKLLQPSFHFEFKTYPRLREWVIANPSTKVIWHDSQDDAPLNTGVAAHPRRFAILTFVFYVMGHPSHGYERCPPETDLDDEDLGIWKGEIEIPIPENQLDSNLPGSLDFGETAVNVTFKTRFKNFPKVLRRAHLFISSFHDHDGSRYGDRITILATRTPGESAALLFYSPETKQVDSGYEPDVHTIPVLPSSEHQVAADAVRYSIPLHIPGGAIPNHELFIDLEEHMGRRPMVIPELPEDPEFFLSIRDVIVRSKQPGGTPIDAIHIAFCSAEYPDSRIWEALEEAEPSHLELTTTDMHQQCNYGGLGKVQLKSGAWPLKSMYLDASFGDGDWEEEEDGRKQPPSFPACYAGLETLILDGCPSGDSLYFYPEGGVTNLKSLRILEGESVAIFARTVDCNPKIAETLKSLAIFCTVLDSEVGFVRRMKRFLKEEAKELEVVELIVEDPKIIDPISKESYEDVHMLGLAKLLPNTLTALSFLGPANAAVLKDMDNWIESASSPSWLANLKKIGFKLTQSYWETQNIPQTKERTAELELMEKKVETFLNLLRRRQPPVEVIQPRSRFKLAYPIAL</sequence>
<keyword evidence="2" id="KW-1185">Reference proteome</keyword>
<organism evidence="1 2">
    <name type="scientific">Candolleomyces eurysporus</name>
    <dbReference type="NCBI Taxonomy" id="2828524"/>
    <lineage>
        <taxon>Eukaryota</taxon>
        <taxon>Fungi</taxon>
        <taxon>Dikarya</taxon>
        <taxon>Basidiomycota</taxon>
        <taxon>Agaricomycotina</taxon>
        <taxon>Agaricomycetes</taxon>
        <taxon>Agaricomycetidae</taxon>
        <taxon>Agaricales</taxon>
        <taxon>Agaricineae</taxon>
        <taxon>Psathyrellaceae</taxon>
        <taxon>Candolleomyces</taxon>
    </lineage>
</organism>
<dbReference type="Proteomes" id="UP001140091">
    <property type="component" value="Unassembled WGS sequence"/>
</dbReference>
<dbReference type="AlphaFoldDB" id="A0A9W8MB62"/>
<protein>
    <submittedName>
        <fullName evidence="1">Uncharacterized protein</fullName>
    </submittedName>
</protein>
<gene>
    <name evidence="1" type="ORF">H1R20_g13721</name>
</gene>
<proteinExistence type="predicted"/>
<reference evidence="1" key="1">
    <citation type="submission" date="2022-06" db="EMBL/GenBank/DDBJ databases">
        <title>Genome Sequence of Candolleomyces eurysporus.</title>
        <authorList>
            <person name="Buettner E."/>
        </authorList>
    </citation>
    <scope>NUCLEOTIDE SEQUENCE</scope>
    <source>
        <strain evidence="1">VTCC 930004</strain>
    </source>
</reference>
<evidence type="ECO:0000313" key="1">
    <source>
        <dbReference type="EMBL" id="KAJ2923377.1"/>
    </source>
</evidence>
<dbReference type="EMBL" id="JANBPK010001351">
    <property type="protein sequence ID" value="KAJ2923377.1"/>
    <property type="molecule type" value="Genomic_DNA"/>
</dbReference>
<feature type="non-terminal residue" evidence="1">
    <location>
        <position position="1"/>
    </location>
</feature>
<accession>A0A9W8MB62</accession>